<gene>
    <name evidence="1" type="ORF">M8818_006840</name>
</gene>
<reference evidence="1" key="1">
    <citation type="submission" date="2024-02" db="EMBL/GenBank/DDBJ databases">
        <title>Metagenome Assembled Genome of Zalaria obscura JY119.</title>
        <authorList>
            <person name="Vighnesh L."/>
            <person name="Jagadeeshwari U."/>
            <person name="Venkata Ramana C."/>
            <person name="Sasikala C."/>
        </authorList>
    </citation>
    <scope>NUCLEOTIDE SEQUENCE</scope>
    <source>
        <strain evidence="1">JY119</strain>
    </source>
</reference>
<name>A0ACC3S511_9PEZI</name>
<organism evidence="1 2">
    <name type="scientific">Zalaria obscura</name>
    <dbReference type="NCBI Taxonomy" id="2024903"/>
    <lineage>
        <taxon>Eukaryota</taxon>
        <taxon>Fungi</taxon>
        <taxon>Dikarya</taxon>
        <taxon>Ascomycota</taxon>
        <taxon>Pezizomycotina</taxon>
        <taxon>Dothideomycetes</taxon>
        <taxon>Dothideomycetidae</taxon>
        <taxon>Dothideales</taxon>
        <taxon>Zalariaceae</taxon>
        <taxon>Zalaria</taxon>
    </lineage>
</organism>
<keyword evidence="2" id="KW-1185">Reference proteome</keyword>
<proteinExistence type="predicted"/>
<dbReference type="EMBL" id="JAMKPW020000041">
    <property type="protein sequence ID" value="KAK8196673.1"/>
    <property type="molecule type" value="Genomic_DNA"/>
</dbReference>
<evidence type="ECO:0000313" key="2">
    <source>
        <dbReference type="Proteomes" id="UP001320706"/>
    </source>
</evidence>
<protein>
    <submittedName>
        <fullName evidence="1">Uncharacterized protein</fullName>
    </submittedName>
</protein>
<accession>A0ACC3S511</accession>
<comment type="caution">
    <text evidence="1">The sequence shown here is derived from an EMBL/GenBank/DDBJ whole genome shotgun (WGS) entry which is preliminary data.</text>
</comment>
<evidence type="ECO:0000313" key="1">
    <source>
        <dbReference type="EMBL" id="KAK8196673.1"/>
    </source>
</evidence>
<sequence>MTISDDVLFQPTSPTPGVRETADAISISRKRKRQDETQGEPSGPIFRIEPHSYNPSETQRSFYQLCTLPRAQLPLTYLDTSGGPARTFEGYFRDLEHTREDEGQTGPKVLIAREMTGKEDGLYVVERVQRMVYAMCKLGEWVTMDRIDRLRKIVVNLHKGVQPGTEPVYAEGAWWQNAALPGISLSHRPSVPPKKVPRLSASRPGSLVASSKQLSVLHPEPAGLVETQVVDDMLSEPKDLALTVDNDVYATLVANYLRTLYLEKTPLAYFAKGPMSRARALFTNPDLAASMALAPWQLAAALRAYIITASAADKKYRDKLPELLRDLPTRVDEDGDITKKKKKRRKKKLKLDKHGMFPDESEYFAQWWQNDDALGSSEESAEQVLKRRSGQLRTRETFLQVILILEIMAIEMIQDAQDKVVSTTELAVKGEHKTEAESALEADKAEWAKTRKSRDLMVHLELLLDKLCIWHSLDHDFGTDEAKSKKESGKETPDELRNFCVEVIIPFYASRVPEQAAITNKKLGGPTASKPKSRPRKPGEPEERSRPDKKPRKPLSRVATETNYTTTKPVPSIPRSATDSLTIPNLKRESSEIPLDLIPRLSNQTSNQASNSRRSANILEKMRFKQREVDLNAMSAANEAKLKKKAEVEEKLREAITALKKPNRALAGKEIVEEQRGVGDRARQRGSGAQSQSQRQKQKERERESVQVSATPKVGRRTKDMIAATPQKGYGSIPQPFFPSSGTSMVPSSSMRPPPGLGLPGTVEAVPQTGHRERHVAIEETPSRGPAKFAVPTVPGSVIRQPDFSQGKMEPVFATPSKSSRRDDGVGTPSKSVGRTIDAVVATPVKGGSETGEGTQGPVLDESGNEGNTIGKEPTDIYAALGWDDDFDDA</sequence>
<dbReference type="Proteomes" id="UP001320706">
    <property type="component" value="Unassembled WGS sequence"/>
</dbReference>